<feature type="region of interest" description="Disordered" evidence="1">
    <location>
        <begin position="111"/>
        <end position="133"/>
    </location>
</feature>
<dbReference type="EMBL" id="CADCTP010000316">
    <property type="protein sequence ID" value="CAA9280017.1"/>
    <property type="molecule type" value="Genomic_DNA"/>
</dbReference>
<reference evidence="2" key="1">
    <citation type="submission" date="2020-02" db="EMBL/GenBank/DDBJ databases">
        <authorList>
            <person name="Meier V. D."/>
        </authorList>
    </citation>
    <scope>NUCLEOTIDE SEQUENCE</scope>
    <source>
        <strain evidence="2">AVDCRST_MAG41</strain>
    </source>
</reference>
<feature type="region of interest" description="Disordered" evidence="1">
    <location>
        <begin position="24"/>
        <end position="88"/>
    </location>
</feature>
<name>A0A6J4JJD2_9ACTN</name>
<protein>
    <submittedName>
        <fullName evidence="2">Uncharacterized protein</fullName>
    </submittedName>
</protein>
<accession>A0A6J4JJD2</accession>
<feature type="compositionally biased region" description="Basic residues" evidence="1">
    <location>
        <begin position="123"/>
        <end position="133"/>
    </location>
</feature>
<dbReference type="AlphaFoldDB" id="A0A6J4JJD2"/>
<proteinExistence type="predicted"/>
<feature type="compositionally biased region" description="Low complexity" evidence="1">
    <location>
        <begin position="24"/>
        <end position="55"/>
    </location>
</feature>
<gene>
    <name evidence="2" type="ORF">AVDCRST_MAG41-3538</name>
</gene>
<organism evidence="2">
    <name type="scientific">uncultured Mycobacteriales bacterium</name>
    <dbReference type="NCBI Taxonomy" id="581187"/>
    <lineage>
        <taxon>Bacteria</taxon>
        <taxon>Bacillati</taxon>
        <taxon>Actinomycetota</taxon>
        <taxon>Actinomycetes</taxon>
        <taxon>Mycobacteriales</taxon>
        <taxon>environmental samples</taxon>
    </lineage>
</organism>
<evidence type="ECO:0000256" key="1">
    <source>
        <dbReference type="SAM" id="MobiDB-lite"/>
    </source>
</evidence>
<evidence type="ECO:0000313" key="2">
    <source>
        <dbReference type="EMBL" id="CAA9280017.1"/>
    </source>
</evidence>
<sequence length="133" mass="14366">MRRWSRAPISRLVSPLAAGSAICRSRAASSRRGPSPGTARVSPVASSSSSPPAAARRVRRSFSSQVREAKSAVPAGPSSRCRRARSHSRVRKWCTAGRWCVQDHQRGEVLLGPAQDAQTGRRPAARARCRPVD</sequence>